<feature type="compositionally biased region" description="Low complexity" evidence="1">
    <location>
        <begin position="283"/>
        <end position="309"/>
    </location>
</feature>
<feature type="compositionally biased region" description="Polar residues" evidence="1">
    <location>
        <begin position="310"/>
        <end position="323"/>
    </location>
</feature>
<evidence type="ECO:0000259" key="2">
    <source>
        <dbReference type="Pfam" id="PF25485"/>
    </source>
</evidence>
<dbReference type="Pfam" id="PF25485">
    <property type="entry name" value="DUF7908"/>
    <property type="match status" value="1"/>
</dbReference>
<evidence type="ECO:0000313" key="4">
    <source>
        <dbReference type="Proteomes" id="UP000737391"/>
    </source>
</evidence>
<sequence>MAKGSLNLVPDASGRSVIFRVVPESQDTKRDLQVRAVGGFVGSQSEICAAATIFNLAQGRLLDGTLPIYYNGESFKELRGYPGTLPRGAVTETFADEDGFLRFFSSALPTGEAGFCQDTESGQVYITFTASPPGCQTIRLSITEVDECRDGDISSNPSSRPSSIPLQAQSTSALLGTTSSYNAVAFTTTKDIQKGSSAIDFPTFTSQVKPVYTSSVRFYNSSSSIIFPTHPALTQASSMLDISTPVTNFLLTSQLSSWASNLETLSTDILGTSEEPASILEPTTTATSTTTNAKNTIGTSSGTDSTASSVVNPSTTSGASSSFETDTSIISDLSLDASSSFDSSPTVLSTADTRLFTTTTVETTTSTTTSSEATVTRACSEGLAEPLTLFNGQMPSDNGVELLVLPFQITLYGQSSDVLYISPNGLVTLRDSFGADSVPYLAFLPDENIESLAIFPYWIDMIVSEDSGAEVTYQIEDIPNQPGVLTIDWCIFSTSDATEPYHFQMVVSEDQVTPITFFYYTIQPGGTIATIGAQNRDSDQWVQYYGPIPDRTFMEVDTFGDGDIRTGQF</sequence>
<organism evidence="3 4">
    <name type="scientific">Fusarium agapanthi</name>
    <dbReference type="NCBI Taxonomy" id="1803897"/>
    <lineage>
        <taxon>Eukaryota</taxon>
        <taxon>Fungi</taxon>
        <taxon>Dikarya</taxon>
        <taxon>Ascomycota</taxon>
        <taxon>Pezizomycotina</taxon>
        <taxon>Sordariomycetes</taxon>
        <taxon>Hypocreomycetidae</taxon>
        <taxon>Hypocreales</taxon>
        <taxon>Nectriaceae</taxon>
        <taxon>Fusarium</taxon>
        <taxon>Fusarium fujikuroi species complex</taxon>
    </lineage>
</organism>
<dbReference type="OrthoDB" id="3563678at2759"/>
<gene>
    <name evidence="3" type="ORF">FAGAP_3531</name>
</gene>
<dbReference type="AlphaFoldDB" id="A0A9P5BDX7"/>
<evidence type="ECO:0000313" key="3">
    <source>
        <dbReference type="EMBL" id="KAF4500264.1"/>
    </source>
</evidence>
<dbReference type="InterPro" id="IPR057230">
    <property type="entry name" value="DUF7908"/>
</dbReference>
<reference evidence="3" key="1">
    <citation type="submission" date="2020-01" db="EMBL/GenBank/DDBJ databases">
        <title>Identification and distribution of gene clusters putatively required for synthesis of sphingolipid metabolism inhibitors in phylogenetically diverse species of the filamentous fungus Fusarium.</title>
        <authorList>
            <person name="Kim H.-S."/>
            <person name="Busman M."/>
            <person name="Brown D.W."/>
            <person name="Divon H."/>
            <person name="Uhlig S."/>
            <person name="Proctor R.H."/>
        </authorList>
    </citation>
    <scope>NUCLEOTIDE SEQUENCE</scope>
    <source>
        <strain evidence="3">NRRL 31653</strain>
    </source>
</reference>
<accession>A0A9P5BDX7</accession>
<name>A0A9P5BDX7_9HYPO</name>
<feature type="domain" description="DUF7908" evidence="2">
    <location>
        <begin position="15"/>
        <end position="145"/>
    </location>
</feature>
<keyword evidence="4" id="KW-1185">Reference proteome</keyword>
<evidence type="ECO:0000256" key="1">
    <source>
        <dbReference type="SAM" id="MobiDB-lite"/>
    </source>
</evidence>
<dbReference type="Proteomes" id="UP000737391">
    <property type="component" value="Unassembled WGS sequence"/>
</dbReference>
<comment type="caution">
    <text evidence="3">The sequence shown here is derived from an EMBL/GenBank/DDBJ whole genome shotgun (WGS) entry which is preliminary data.</text>
</comment>
<feature type="region of interest" description="Disordered" evidence="1">
    <location>
        <begin position="283"/>
        <end position="323"/>
    </location>
</feature>
<dbReference type="EMBL" id="LUFC02000204">
    <property type="protein sequence ID" value="KAF4500264.1"/>
    <property type="molecule type" value="Genomic_DNA"/>
</dbReference>
<protein>
    <recommendedName>
        <fullName evidence="2">DUF7908 domain-containing protein</fullName>
    </recommendedName>
</protein>
<proteinExistence type="predicted"/>